<evidence type="ECO:0000313" key="1">
    <source>
        <dbReference type="EMBL" id="PSR73764.1"/>
    </source>
</evidence>
<dbReference type="EMBL" id="MLYV02001063">
    <property type="protein sequence ID" value="PSR73764.1"/>
    <property type="molecule type" value="Genomic_DNA"/>
</dbReference>
<gene>
    <name evidence="1" type="ORF">PHLCEN_2v10408</name>
</gene>
<comment type="caution">
    <text evidence="1">The sequence shown here is derived from an EMBL/GenBank/DDBJ whole genome shotgun (WGS) entry which is preliminary data.</text>
</comment>
<sequence>MDSSMLKELKYPDLQRLAKRNNIPANLKRDVLVERLSKVIEPGIPYVMKSIM</sequence>
<dbReference type="Proteomes" id="UP000186601">
    <property type="component" value="Unassembled WGS sequence"/>
</dbReference>
<dbReference type="AlphaFoldDB" id="A0A2R6NN25"/>
<reference evidence="1 2" key="1">
    <citation type="submission" date="2018-02" db="EMBL/GenBank/DDBJ databases">
        <title>Genome sequence of the basidiomycete white-rot fungus Phlebia centrifuga.</title>
        <authorList>
            <person name="Granchi Z."/>
            <person name="Peng M."/>
            <person name="de Vries R.P."/>
            <person name="Hilden K."/>
            <person name="Makela M.R."/>
            <person name="Grigoriev I."/>
            <person name="Riley R."/>
        </authorList>
    </citation>
    <scope>NUCLEOTIDE SEQUENCE [LARGE SCALE GENOMIC DNA]</scope>
    <source>
        <strain evidence="1 2">FBCC195</strain>
    </source>
</reference>
<keyword evidence="2" id="KW-1185">Reference proteome</keyword>
<protein>
    <recommendedName>
        <fullName evidence="3">Rho termination factor N-terminal domain-containing protein</fullName>
    </recommendedName>
</protein>
<accession>A0A2R6NN25</accession>
<evidence type="ECO:0000313" key="2">
    <source>
        <dbReference type="Proteomes" id="UP000186601"/>
    </source>
</evidence>
<proteinExistence type="predicted"/>
<organism evidence="1 2">
    <name type="scientific">Hermanssonia centrifuga</name>
    <dbReference type="NCBI Taxonomy" id="98765"/>
    <lineage>
        <taxon>Eukaryota</taxon>
        <taxon>Fungi</taxon>
        <taxon>Dikarya</taxon>
        <taxon>Basidiomycota</taxon>
        <taxon>Agaricomycotina</taxon>
        <taxon>Agaricomycetes</taxon>
        <taxon>Polyporales</taxon>
        <taxon>Meruliaceae</taxon>
        <taxon>Hermanssonia</taxon>
    </lineage>
</organism>
<evidence type="ECO:0008006" key="3">
    <source>
        <dbReference type="Google" id="ProtNLM"/>
    </source>
</evidence>
<name>A0A2R6NN25_9APHY</name>
<dbReference type="OrthoDB" id="3270863at2759"/>